<evidence type="ECO:0000256" key="6">
    <source>
        <dbReference type="ARBA" id="ARBA00038076"/>
    </source>
</evidence>
<feature type="domain" description="ABC3 transporter permease C-terminal" evidence="8">
    <location>
        <begin position="284"/>
        <end position="401"/>
    </location>
</feature>
<dbReference type="GO" id="GO:0022857">
    <property type="term" value="F:transmembrane transporter activity"/>
    <property type="evidence" value="ECO:0007669"/>
    <property type="project" value="TreeGrafter"/>
</dbReference>
<accession>A0A7V5CSK0</accession>
<reference evidence="10" key="1">
    <citation type="journal article" date="2020" name="mSystems">
        <title>Genome- and Community-Level Interaction Insights into Carbon Utilization and Element Cycling Functions of Hydrothermarchaeota in Hydrothermal Sediment.</title>
        <authorList>
            <person name="Zhou Z."/>
            <person name="Liu Y."/>
            <person name="Xu W."/>
            <person name="Pan J."/>
            <person name="Luo Z.H."/>
            <person name="Li M."/>
        </authorList>
    </citation>
    <scope>NUCLEOTIDE SEQUENCE [LARGE SCALE GENOMIC DNA]</scope>
    <source>
        <strain evidence="10">SpSt-855</strain>
    </source>
</reference>
<feature type="transmembrane region" description="Helical" evidence="7">
    <location>
        <begin position="425"/>
        <end position="445"/>
    </location>
</feature>
<dbReference type="Pfam" id="PF12704">
    <property type="entry name" value="MacB_PCD"/>
    <property type="match status" value="2"/>
</dbReference>
<dbReference type="InterPro" id="IPR025857">
    <property type="entry name" value="MacB_PCD"/>
</dbReference>
<feature type="transmembrane region" description="Helical" evidence="7">
    <location>
        <begin position="736"/>
        <end position="759"/>
    </location>
</feature>
<dbReference type="Pfam" id="PF02687">
    <property type="entry name" value="FtsX"/>
    <property type="match status" value="2"/>
</dbReference>
<feature type="domain" description="MacB-like periplasmic core" evidence="9">
    <location>
        <begin position="24"/>
        <end position="241"/>
    </location>
</feature>
<comment type="caution">
    <text evidence="10">The sequence shown here is derived from an EMBL/GenBank/DDBJ whole genome shotgun (WGS) entry which is preliminary data.</text>
</comment>
<feature type="transmembrane region" description="Helical" evidence="7">
    <location>
        <begin position="771"/>
        <end position="792"/>
    </location>
</feature>
<feature type="domain" description="MacB-like periplasmic core" evidence="9">
    <location>
        <begin position="481"/>
        <end position="649"/>
    </location>
</feature>
<evidence type="ECO:0000256" key="7">
    <source>
        <dbReference type="SAM" id="Phobius"/>
    </source>
</evidence>
<name>A0A7V5CSK0_9BACT</name>
<comment type="subcellular location">
    <subcellularLocation>
        <location evidence="1">Cell membrane</location>
        <topology evidence="1">Multi-pass membrane protein</topology>
    </subcellularLocation>
</comment>
<feature type="transmembrane region" description="Helical" evidence="7">
    <location>
        <begin position="21"/>
        <end position="43"/>
    </location>
</feature>
<keyword evidence="3 7" id="KW-0812">Transmembrane</keyword>
<dbReference type="InterPro" id="IPR050250">
    <property type="entry name" value="Macrolide_Exporter_MacB"/>
</dbReference>
<feature type="transmembrane region" description="Helical" evidence="7">
    <location>
        <begin position="278"/>
        <end position="303"/>
    </location>
</feature>
<feature type="transmembrane region" description="Helical" evidence="7">
    <location>
        <begin position="329"/>
        <end position="354"/>
    </location>
</feature>
<dbReference type="AlphaFoldDB" id="A0A7V5CSK0"/>
<dbReference type="PANTHER" id="PTHR30572">
    <property type="entry name" value="MEMBRANE COMPONENT OF TRANSPORTER-RELATED"/>
    <property type="match status" value="1"/>
</dbReference>
<keyword evidence="5 7" id="KW-0472">Membrane</keyword>
<dbReference type="GO" id="GO:0005886">
    <property type="term" value="C:plasma membrane"/>
    <property type="evidence" value="ECO:0007669"/>
    <property type="project" value="UniProtKB-SubCell"/>
</dbReference>
<evidence type="ECO:0000313" key="10">
    <source>
        <dbReference type="EMBL" id="HGY93587.1"/>
    </source>
</evidence>
<dbReference type="NCBIfam" id="TIGR03434">
    <property type="entry name" value="ADOP"/>
    <property type="match status" value="1"/>
</dbReference>
<keyword evidence="4 7" id="KW-1133">Transmembrane helix</keyword>
<evidence type="ECO:0000256" key="2">
    <source>
        <dbReference type="ARBA" id="ARBA00022475"/>
    </source>
</evidence>
<proteinExistence type="inferred from homology"/>
<comment type="similarity">
    <text evidence="6">Belongs to the ABC-4 integral membrane protein family.</text>
</comment>
<evidence type="ECO:0000256" key="4">
    <source>
        <dbReference type="ARBA" id="ARBA00022989"/>
    </source>
</evidence>
<feature type="transmembrane region" description="Helical" evidence="7">
    <location>
        <begin position="683"/>
        <end position="709"/>
    </location>
</feature>
<evidence type="ECO:0000256" key="5">
    <source>
        <dbReference type="ARBA" id="ARBA00023136"/>
    </source>
</evidence>
<sequence length="807" mass="86923">MRDIWRDLQVAARRLRHSPGFALTVILSLTMAMAANLVVFGVFQTAVARPMGVSHESRLWMVVQKPHGDITQSYPDYQDYKARNSSFSEMAAYRIDQEGLGVQGHVHMAWDYEVTGNYFDMLGVRPELGRFFHASQIHGVNSAPYVVLSDHYWRSRFQADPGVVGSIIELNQHPFTVIGVAPPSFHGTELFMWPDFWFPMVNAPEVNGYSYLDKRENHGLEVIGMLKPGVTVAQAAQSLNAVAAQLAREYPMTDSEMGARLVRPGLLGDALGNTAVQFVGGILLLALLVLLAACVNLASIFAARATDRTRELAIRVAIGSSRWRVLRQVLAEAVLLSALGGAAGTLVSAELLRWLSEWRPIAEYPIHVTVTAHAGVYGMAILLAVLSGILPALLTTRQVFRIHPMQAMKPGGGPAVFRRLNLRDVLLGIQVALCALLITSSLIGLRGMSRSLHAPLGFHPRHVMLAQTSMRFAGSTDASALPVQKRMIEEASRIPGVTAVGTVDALPMNGGEETTSVYGAATRSFRNSNEIASARLFEISPGYLKAAGTHLLAGRGFTWHDDAHAPKVAIINETLAHILFGNAPAVGRHFAEPGPALYRVVGVVENGKYSSITENPEAAMYWPLAQSNESDTTLLVRSNRSDAEIAKALSGMMAKIDPLLPVTIESWPSALALALFPARVASVALSVLGLLAGMLAITGIFGMTSYAVARRLREMGIRAALGAQRMQILRTSMGRAASILVLGSIAGLLLGAVASRVLASIVYDASIYDPVVLAGAIGTMLLIGVVAALVPARRAWQVDPAKLLRED</sequence>
<protein>
    <submittedName>
        <fullName evidence="10">ABC transporter permease</fullName>
    </submittedName>
</protein>
<dbReference type="PANTHER" id="PTHR30572:SF4">
    <property type="entry name" value="ABC TRANSPORTER PERMEASE YTRF"/>
    <property type="match status" value="1"/>
</dbReference>
<gene>
    <name evidence="10" type="ORF">ENW50_02695</name>
</gene>
<evidence type="ECO:0000256" key="1">
    <source>
        <dbReference type="ARBA" id="ARBA00004651"/>
    </source>
</evidence>
<dbReference type="EMBL" id="DTKL01000015">
    <property type="protein sequence ID" value="HGY93587.1"/>
    <property type="molecule type" value="Genomic_DNA"/>
</dbReference>
<feature type="domain" description="ABC3 transporter permease C-terminal" evidence="8">
    <location>
        <begin position="687"/>
        <end position="796"/>
    </location>
</feature>
<dbReference type="InterPro" id="IPR017800">
    <property type="entry name" value="ADOP"/>
</dbReference>
<evidence type="ECO:0000259" key="9">
    <source>
        <dbReference type="Pfam" id="PF12704"/>
    </source>
</evidence>
<organism evidence="10">
    <name type="scientific">Acidobacterium capsulatum</name>
    <dbReference type="NCBI Taxonomy" id="33075"/>
    <lineage>
        <taxon>Bacteria</taxon>
        <taxon>Pseudomonadati</taxon>
        <taxon>Acidobacteriota</taxon>
        <taxon>Terriglobia</taxon>
        <taxon>Terriglobales</taxon>
        <taxon>Acidobacteriaceae</taxon>
        <taxon>Acidobacterium</taxon>
    </lineage>
</organism>
<evidence type="ECO:0000259" key="8">
    <source>
        <dbReference type="Pfam" id="PF02687"/>
    </source>
</evidence>
<keyword evidence="2" id="KW-1003">Cell membrane</keyword>
<feature type="transmembrane region" description="Helical" evidence="7">
    <location>
        <begin position="374"/>
        <end position="395"/>
    </location>
</feature>
<dbReference type="InterPro" id="IPR003838">
    <property type="entry name" value="ABC3_permease_C"/>
</dbReference>
<evidence type="ECO:0000256" key="3">
    <source>
        <dbReference type="ARBA" id="ARBA00022692"/>
    </source>
</evidence>